<dbReference type="Proteomes" id="UP000799118">
    <property type="component" value="Unassembled WGS sequence"/>
</dbReference>
<evidence type="ECO:0000256" key="1">
    <source>
        <dbReference type="SAM" id="Phobius"/>
    </source>
</evidence>
<keyword evidence="3" id="KW-1185">Reference proteome</keyword>
<evidence type="ECO:0000313" key="2">
    <source>
        <dbReference type="EMBL" id="KAE9389759.1"/>
    </source>
</evidence>
<evidence type="ECO:0000313" key="3">
    <source>
        <dbReference type="Proteomes" id="UP000799118"/>
    </source>
</evidence>
<dbReference type="OrthoDB" id="3265734at2759"/>
<dbReference type="AlphaFoldDB" id="A0A6A4GV76"/>
<name>A0A6A4GV76_9AGAR</name>
<dbReference type="Gene3D" id="2.60.120.260">
    <property type="entry name" value="Galactose-binding domain-like"/>
    <property type="match status" value="1"/>
</dbReference>
<accession>A0A6A4GV76</accession>
<keyword evidence="1" id="KW-0812">Transmembrane</keyword>
<reference evidence="2" key="1">
    <citation type="journal article" date="2019" name="Environ. Microbiol.">
        <title>Fungal ecological strategies reflected in gene transcription - a case study of two litter decomposers.</title>
        <authorList>
            <person name="Barbi F."/>
            <person name="Kohler A."/>
            <person name="Barry K."/>
            <person name="Baskaran P."/>
            <person name="Daum C."/>
            <person name="Fauchery L."/>
            <person name="Ihrmark K."/>
            <person name="Kuo A."/>
            <person name="LaButti K."/>
            <person name="Lipzen A."/>
            <person name="Morin E."/>
            <person name="Grigoriev I.V."/>
            <person name="Henrissat B."/>
            <person name="Lindahl B."/>
            <person name="Martin F."/>
        </authorList>
    </citation>
    <scope>NUCLEOTIDE SEQUENCE</scope>
    <source>
        <strain evidence="2">JB14</strain>
    </source>
</reference>
<dbReference type="EMBL" id="ML769684">
    <property type="protein sequence ID" value="KAE9389759.1"/>
    <property type="molecule type" value="Genomic_DNA"/>
</dbReference>
<feature type="transmembrane region" description="Helical" evidence="1">
    <location>
        <begin position="177"/>
        <end position="203"/>
    </location>
</feature>
<keyword evidence="1" id="KW-1133">Transmembrane helix</keyword>
<organism evidence="2 3">
    <name type="scientific">Gymnopus androsaceus JB14</name>
    <dbReference type="NCBI Taxonomy" id="1447944"/>
    <lineage>
        <taxon>Eukaryota</taxon>
        <taxon>Fungi</taxon>
        <taxon>Dikarya</taxon>
        <taxon>Basidiomycota</taxon>
        <taxon>Agaricomycotina</taxon>
        <taxon>Agaricomycetes</taxon>
        <taxon>Agaricomycetidae</taxon>
        <taxon>Agaricales</taxon>
        <taxon>Marasmiineae</taxon>
        <taxon>Omphalotaceae</taxon>
        <taxon>Gymnopus</taxon>
    </lineage>
</organism>
<protein>
    <submittedName>
        <fullName evidence="2">Uncharacterized protein</fullName>
    </submittedName>
</protein>
<proteinExistence type="predicted"/>
<keyword evidence="1" id="KW-0472">Membrane</keyword>
<sequence>MSSACPPNTTSQILVDDTNPRIIYSDGWIEAGVVGSECDGTVHGSNSIPGATASFSFEGTGIEVYGTVPATNFTPTASFQMDNQVNSTFSFSGDNVVHYRTLYYTSPSLAAGNHTLSMTVTSNSSTKLYLDYFVYSPILSTSSTIPQSAASTTVTSTTSTGLAVGDSSSQSHPASQVGVVIGGISGGIVVGIALGILSMCILLRRSHKIQSLFHYKSENITQFTIDPYSNTASLATDAAFMAASSTGSNATTGGNLIIGTIMQTAPHQTVSFQRIQPEKI</sequence>
<gene>
    <name evidence="2" type="ORF">BT96DRAFT_980599</name>
</gene>